<keyword evidence="1" id="KW-0812">Transmembrane</keyword>
<gene>
    <name evidence="2" type="ORF">PXEA_LOCUS28035</name>
</gene>
<evidence type="ECO:0000256" key="1">
    <source>
        <dbReference type="SAM" id="Phobius"/>
    </source>
</evidence>
<accession>A0A3S5CT45</accession>
<evidence type="ECO:0000313" key="3">
    <source>
        <dbReference type="Proteomes" id="UP000784294"/>
    </source>
</evidence>
<organism evidence="2 3">
    <name type="scientific">Protopolystoma xenopodis</name>
    <dbReference type="NCBI Taxonomy" id="117903"/>
    <lineage>
        <taxon>Eukaryota</taxon>
        <taxon>Metazoa</taxon>
        <taxon>Spiralia</taxon>
        <taxon>Lophotrochozoa</taxon>
        <taxon>Platyhelminthes</taxon>
        <taxon>Monogenea</taxon>
        <taxon>Polyopisthocotylea</taxon>
        <taxon>Polystomatidea</taxon>
        <taxon>Polystomatidae</taxon>
        <taxon>Protopolystoma</taxon>
    </lineage>
</organism>
<proteinExistence type="predicted"/>
<dbReference type="EMBL" id="CAAALY010247991">
    <property type="protein sequence ID" value="VEL34595.1"/>
    <property type="molecule type" value="Genomic_DNA"/>
</dbReference>
<feature type="transmembrane region" description="Helical" evidence="1">
    <location>
        <begin position="271"/>
        <end position="291"/>
    </location>
</feature>
<feature type="transmembrane region" description="Helical" evidence="1">
    <location>
        <begin position="244"/>
        <end position="265"/>
    </location>
</feature>
<dbReference type="AlphaFoldDB" id="A0A3S5CT45"/>
<keyword evidence="1" id="KW-0472">Membrane</keyword>
<keyword evidence="1" id="KW-1133">Transmembrane helix</keyword>
<dbReference type="Proteomes" id="UP000784294">
    <property type="component" value="Unassembled WGS sequence"/>
</dbReference>
<name>A0A3S5CT45_9PLAT</name>
<evidence type="ECO:0000313" key="2">
    <source>
        <dbReference type="EMBL" id="VEL34595.1"/>
    </source>
</evidence>
<comment type="caution">
    <text evidence="2">The sequence shown here is derived from an EMBL/GenBank/DDBJ whole genome shotgun (WGS) entry which is preliminary data.</text>
</comment>
<reference evidence="2" key="1">
    <citation type="submission" date="2018-11" db="EMBL/GenBank/DDBJ databases">
        <authorList>
            <consortium name="Pathogen Informatics"/>
        </authorList>
    </citation>
    <scope>NUCLEOTIDE SEQUENCE</scope>
</reference>
<keyword evidence="3" id="KW-1185">Reference proteome</keyword>
<sequence length="387" mass="42672">MQEYYFQRRSLQFFSGNLFHYLPCSLEDSVYSAFFAIAGTSNVTGDVQTSKASTTDLSGCDVSHTAIFNVPPFRRRAGRLRESWLQERPGSPSGQPLTKRKALPLLNNLSDPEFAFPISLPGLDPCNHLAPIVATTATTASLSTMATSCGTLAPTLGSGLCTGATVDCELSPVSRPDAGSGHQWPDRQTKHDSAPEGFTRAVFSLPWPFQGSPRSAEPEMINPTLFRRYMDAIAEREETIRAPLTRFSIGFCSYLVVITCLFLLLANLTNLLISAALALAWVVFLSIWMLGANYKLQQISHYLYGIQLLHFEDYFIRFLGIQYLRNPRSLFIGNVFLACNGAAKGKKLGLTDSAGVECLGLYNMLKTKVVHDKQSETNTNIGRSRND</sequence>
<protein>
    <submittedName>
        <fullName evidence="2">Uncharacterized protein</fullName>
    </submittedName>
</protein>